<dbReference type="SUPFAM" id="SSF52540">
    <property type="entry name" value="P-loop containing nucleoside triphosphate hydrolases"/>
    <property type="match status" value="2"/>
</dbReference>
<proteinExistence type="predicted"/>
<reference evidence="1 2" key="1">
    <citation type="submission" date="2017-05" db="EMBL/GenBank/DDBJ databases">
        <authorList>
            <person name="Sperratore M."/>
            <person name="Moy E.A."/>
            <person name="Dunbar D."/>
            <person name="Schmidt R."/>
            <person name="Baltzegar D.A."/>
            <person name="Young E.C."/>
            <person name="Sides K.F."/>
            <person name="Macialek J."/>
            <person name="Stoner T.H."/>
            <person name="Garlena R.A."/>
            <person name="Russell D.A."/>
            <person name="Pope W.H."/>
            <person name="Jacobs-Sera D."/>
            <person name="Hatfull G.F."/>
        </authorList>
    </citation>
    <scope>NUCLEOTIDE SEQUENCE [LARGE SCALE GENOMIC DNA]</scope>
</reference>
<keyword evidence="2" id="KW-1185">Reference proteome</keyword>
<protein>
    <submittedName>
        <fullName evidence="1">ATP-dependent helicase</fullName>
    </submittedName>
</protein>
<keyword evidence="1" id="KW-0067">ATP-binding</keyword>
<dbReference type="KEGG" id="vg:79993359"/>
<dbReference type="Proteomes" id="UP000222317">
    <property type="component" value="Segment"/>
</dbReference>
<dbReference type="Gene3D" id="3.40.50.300">
    <property type="entry name" value="P-loop containing nucleotide triphosphate hydrolases"/>
    <property type="match status" value="2"/>
</dbReference>
<dbReference type="GO" id="GO:0004386">
    <property type="term" value="F:helicase activity"/>
    <property type="evidence" value="ECO:0007669"/>
    <property type="project" value="UniProtKB-KW"/>
</dbReference>
<gene>
    <name evidence="1" type="primary">73</name>
    <name evidence="1" type="ORF">SEA_NIGHTMARE_73</name>
</gene>
<dbReference type="InterPro" id="IPR027417">
    <property type="entry name" value="P-loop_NTPase"/>
</dbReference>
<sequence>MAGVELWEHQLKALEKMKNGCILNGGVGTGKSITAAAYFYNKVCDGDLRINSFGGLGGMSNPKDVYVITTARKRNSLDWEKEFAGFGISTNRETSVYGIQLTVDSFNNIEKYQDVKDAFFIFDEQRLVGAGAWVKAFIKIAKANEWIMLSATPGDNWMDYAPVFIANGFFKNRTEFVREHVVFKRFVKFPAIDRYTDEGKLERLRRSILIDMPMRRHTTRHIQNVMVENNKELFEKVWKGRWNIYEERPIRDIAELFRVMRKLVNTHPSRISALARLHTKHPKLIVFYNFDYELHLLREHAEKNGILYHEWNGHKHQDVPVGECWLYFVQYTAGAEAWNCVTTDAMVLFSLNYSYKVNDQVLGRIDRANTPFIDLYYYKFRSNSVIDNAILRSLATKKSFNEKEFLNDKRSYATAA</sequence>
<evidence type="ECO:0000313" key="1">
    <source>
        <dbReference type="EMBL" id="ASM62346.1"/>
    </source>
</evidence>
<dbReference type="EMBL" id="MF140423">
    <property type="protein sequence ID" value="ASM62346.1"/>
    <property type="molecule type" value="Genomic_DNA"/>
</dbReference>
<organism evidence="1 2">
    <name type="scientific">Arthrobacter phage Nightmare</name>
    <dbReference type="NCBI Taxonomy" id="2015864"/>
    <lineage>
        <taxon>Viruses</taxon>
        <taxon>Duplodnaviria</taxon>
        <taxon>Heunggongvirae</taxon>
        <taxon>Uroviricota</taxon>
        <taxon>Caudoviricetes</taxon>
        <taxon>Gordonvirus</taxon>
        <taxon>Gordonvirus nightmare</taxon>
    </lineage>
</organism>
<name>A0A221J6K8_9CAUD</name>
<keyword evidence="1" id="KW-0547">Nucleotide-binding</keyword>
<evidence type="ECO:0000313" key="2">
    <source>
        <dbReference type="Proteomes" id="UP000222317"/>
    </source>
</evidence>
<dbReference type="GeneID" id="79993359"/>
<keyword evidence="1" id="KW-0378">Hydrolase</keyword>
<keyword evidence="1" id="KW-0347">Helicase</keyword>
<accession>A0A221J6K8</accession>
<dbReference type="RefSeq" id="YP_010749996.1">
    <property type="nucleotide sequence ID" value="NC_073328.1"/>
</dbReference>